<feature type="region of interest" description="Disordered" evidence="10">
    <location>
        <begin position="25"/>
        <end position="82"/>
    </location>
</feature>
<evidence type="ECO:0000256" key="10">
    <source>
        <dbReference type="SAM" id="MobiDB-lite"/>
    </source>
</evidence>
<dbReference type="InterPro" id="IPR001180">
    <property type="entry name" value="CNH_dom"/>
</dbReference>
<feature type="domain" description="CNH" evidence="12">
    <location>
        <begin position="982"/>
        <end position="1312"/>
    </location>
</feature>
<feature type="transmembrane region" description="Helical" evidence="11">
    <location>
        <begin position="914"/>
        <end position="936"/>
    </location>
</feature>
<dbReference type="Proteomes" id="UP000319160">
    <property type="component" value="Unassembled WGS sequence"/>
</dbReference>
<dbReference type="InterPro" id="IPR000547">
    <property type="entry name" value="Clathrin_H-chain/VPS_repeat"/>
</dbReference>
<keyword evidence="9" id="KW-0175">Coiled coil</keyword>
<evidence type="ECO:0000259" key="12">
    <source>
        <dbReference type="PROSITE" id="PS50219"/>
    </source>
</evidence>
<feature type="transmembrane region" description="Helical" evidence="11">
    <location>
        <begin position="556"/>
        <end position="581"/>
    </location>
</feature>
<dbReference type="InterPro" id="IPR019452">
    <property type="entry name" value="VPS39/TGF_beta_rcpt-assoc_1"/>
</dbReference>
<feature type="transmembrane region" description="Helical" evidence="11">
    <location>
        <begin position="685"/>
        <end position="708"/>
    </location>
</feature>
<feature type="repeat" description="CHCR" evidence="8">
    <location>
        <begin position="1731"/>
        <end position="1891"/>
    </location>
</feature>
<dbReference type="CDD" id="cd14478">
    <property type="entry name" value="SPX_PHO87_PHO90_like"/>
    <property type="match status" value="1"/>
</dbReference>
<feature type="compositionally biased region" description="Polar residues" evidence="10">
    <location>
        <begin position="29"/>
        <end position="46"/>
    </location>
</feature>
<dbReference type="PANTHER" id="PTHR12894:SF49">
    <property type="entry name" value="VAM6_VPS39-LIKE PROTEIN"/>
    <property type="match status" value="1"/>
</dbReference>
<dbReference type="GO" id="GO:0055085">
    <property type="term" value="P:transmembrane transport"/>
    <property type="evidence" value="ECO:0007669"/>
    <property type="project" value="InterPro"/>
</dbReference>
<feature type="region of interest" description="Disordered" evidence="10">
    <location>
        <begin position="1485"/>
        <end position="1518"/>
    </location>
</feature>
<evidence type="ECO:0000313" key="14">
    <source>
        <dbReference type="EMBL" id="TRX91087.1"/>
    </source>
</evidence>
<evidence type="ECO:0000259" key="13">
    <source>
        <dbReference type="PROSITE" id="PS51382"/>
    </source>
</evidence>
<dbReference type="EMBL" id="VFLP01000049">
    <property type="protein sequence ID" value="TRX91087.1"/>
    <property type="molecule type" value="Genomic_DNA"/>
</dbReference>
<dbReference type="GO" id="GO:0034058">
    <property type="term" value="P:endosomal vesicle fusion"/>
    <property type="evidence" value="ECO:0007669"/>
    <property type="project" value="TreeGrafter"/>
</dbReference>
<evidence type="ECO:0000313" key="15">
    <source>
        <dbReference type="Proteomes" id="UP000319160"/>
    </source>
</evidence>
<evidence type="ECO:0008006" key="16">
    <source>
        <dbReference type="Google" id="ProtNLM"/>
    </source>
</evidence>
<organism evidence="14 15">
    <name type="scientific">Xylaria flabelliformis</name>
    <dbReference type="NCBI Taxonomy" id="2512241"/>
    <lineage>
        <taxon>Eukaryota</taxon>
        <taxon>Fungi</taxon>
        <taxon>Dikarya</taxon>
        <taxon>Ascomycota</taxon>
        <taxon>Pezizomycotina</taxon>
        <taxon>Sordariomycetes</taxon>
        <taxon>Xylariomycetidae</taxon>
        <taxon>Xylariales</taxon>
        <taxon>Xylariaceae</taxon>
        <taxon>Xylaria</taxon>
    </lineage>
</organism>
<feature type="region of interest" description="Disordered" evidence="10">
    <location>
        <begin position="1422"/>
        <end position="1462"/>
    </location>
</feature>
<comment type="caution">
    <text evidence="14">The sequence shown here is derived from an EMBL/GenBank/DDBJ whole genome shotgun (WGS) entry which is preliminary data.</text>
</comment>
<keyword evidence="5 11" id="KW-1133">Transmembrane helix</keyword>
<evidence type="ECO:0000256" key="4">
    <source>
        <dbReference type="ARBA" id="ARBA00022692"/>
    </source>
</evidence>
<evidence type="ECO:0000256" key="5">
    <source>
        <dbReference type="ARBA" id="ARBA00022989"/>
    </source>
</evidence>
<dbReference type="CDD" id="cd01115">
    <property type="entry name" value="SLC13_permease"/>
    <property type="match status" value="1"/>
</dbReference>
<evidence type="ECO:0000256" key="6">
    <source>
        <dbReference type="ARBA" id="ARBA00023136"/>
    </source>
</evidence>
<dbReference type="PROSITE" id="PS51382">
    <property type="entry name" value="SPX"/>
    <property type="match status" value="1"/>
</dbReference>
<protein>
    <recommendedName>
        <fullName evidence="16">SPX domain-containing protein</fullName>
    </recommendedName>
</protein>
<reference evidence="15" key="1">
    <citation type="submission" date="2019-06" db="EMBL/GenBank/DDBJ databases">
        <title>Draft genome sequence of the griseofulvin-producing fungus Xylaria cubensis strain G536.</title>
        <authorList>
            <person name="Mead M.E."/>
            <person name="Raja H.A."/>
            <person name="Steenwyk J.L."/>
            <person name="Knowles S.L."/>
            <person name="Oberlies N.H."/>
            <person name="Rokas A."/>
        </authorList>
    </citation>
    <scope>NUCLEOTIDE SEQUENCE [LARGE SCALE GENOMIC DNA]</scope>
    <source>
        <strain evidence="15">G536</strain>
    </source>
</reference>
<gene>
    <name evidence="14" type="ORF">FHL15_008069</name>
</gene>
<dbReference type="STRING" id="2512241.A0A553HT20"/>
<keyword evidence="15" id="KW-1185">Reference proteome</keyword>
<feature type="transmembrane region" description="Helical" evidence="11">
    <location>
        <begin position="820"/>
        <end position="853"/>
    </location>
</feature>
<feature type="transmembrane region" description="Helical" evidence="11">
    <location>
        <begin position="756"/>
        <end position="775"/>
    </location>
</feature>
<keyword evidence="6 11" id="KW-0472">Membrane</keyword>
<feature type="transmembrane region" description="Helical" evidence="11">
    <location>
        <begin position="865"/>
        <end position="882"/>
    </location>
</feature>
<evidence type="ECO:0000256" key="1">
    <source>
        <dbReference type="ARBA" id="ARBA00004141"/>
    </source>
</evidence>
<evidence type="ECO:0000256" key="8">
    <source>
        <dbReference type="PROSITE-ProRule" id="PRU01006"/>
    </source>
</evidence>
<dbReference type="InterPro" id="IPR032914">
    <property type="entry name" value="Vam6/VPS39/TRAP1"/>
</dbReference>
<comment type="similarity">
    <text evidence="7">Belongs to the VAM6/VPS39 family.</text>
</comment>
<evidence type="ECO:0000256" key="3">
    <source>
        <dbReference type="ARBA" id="ARBA00022448"/>
    </source>
</evidence>
<feature type="compositionally biased region" description="Acidic residues" evidence="10">
    <location>
        <begin position="1425"/>
        <end position="1442"/>
    </location>
</feature>
<evidence type="ECO:0000256" key="11">
    <source>
        <dbReference type="SAM" id="Phobius"/>
    </source>
</evidence>
<dbReference type="Pfam" id="PF03600">
    <property type="entry name" value="CitMHS"/>
    <property type="match status" value="1"/>
</dbReference>
<feature type="domain" description="SPX" evidence="13">
    <location>
        <begin position="93"/>
        <end position="353"/>
    </location>
</feature>
<keyword evidence="3" id="KW-0813">Transport</keyword>
<feature type="transmembrane region" description="Helical" evidence="11">
    <location>
        <begin position="503"/>
        <end position="536"/>
    </location>
</feature>
<dbReference type="GO" id="GO:0012505">
    <property type="term" value="C:endomembrane system"/>
    <property type="evidence" value="ECO:0007669"/>
    <property type="project" value="UniProtKB-SubCell"/>
</dbReference>
<dbReference type="OrthoDB" id="10260443at2759"/>
<feature type="transmembrane region" description="Helical" evidence="11">
    <location>
        <begin position="782"/>
        <end position="800"/>
    </location>
</feature>
<dbReference type="InterPro" id="IPR019453">
    <property type="entry name" value="VPS39/TGFA1_Znf"/>
</dbReference>
<dbReference type="InterPro" id="IPR004680">
    <property type="entry name" value="Cit_transptr-like_dom"/>
</dbReference>
<feature type="transmembrane region" description="Helical" evidence="11">
    <location>
        <begin position="729"/>
        <end position="750"/>
    </location>
</feature>
<feature type="region of interest" description="Disordered" evidence="10">
    <location>
        <begin position="1544"/>
        <end position="1568"/>
    </location>
</feature>
<feature type="transmembrane region" description="Helical" evidence="11">
    <location>
        <begin position="602"/>
        <end position="630"/>
    </location>
</feature>
<dbReference type="InterPro" id="IPR004331">
    <property type="entry name" value="SPX_dom"/>
</dbReference>
<feature type="region of interest" description="Disordered" evidence="10">
    <location>
        <begin position="1016"/>
        <end position="1053"/>
    </location>
</feature>
<evidence type="ECO:0000256" key="7">
    <source>
        <dbReference type="ARBA" id="ARBA00038201"/>
    </source>
</evidence>
<dbReference type="Pfam" id="PF10367">
    <property type="entry name" value="zf-Vps39_C"/>
    <property type="match status" value="1"/>
</dbReference>
<dbReference type="PROSITE" id="PS50219">
    <property type="entry name" value="CNH"/>
    <property type="match status" value="1"/>
</dbReference>
<dbReference type="PROSITE" id="PS50236">
    <property type="entry name" value="CHCR"/>
    <property type="match status" value="1"/>
</dbReference>
<dbReference type="Pfam" id="PF23556">
    <property type="entry name" value="TPR_Vps41"/>
    <property type="match status" value="1"/>
</dbReference>
<sequence>MNPAIANPPHTLPLDVPGITIPQLHIASHPSSSRGTAQAQRALSTEPSDRGGSGLAFELDEYPKLPSRQHDDDDEETSRREAKKRWLDEQDNMKFSHSIQFNAVPDWSSHYIAYSNLKKLIYQLEKTTHQPGAADVETRPLLREEDPDTVFSRSLDVELEKISSFFGVKERELYDEVDELLRDLDAFEDADQGGQYGPQRPVLSHPSADQVKGVGGPKSSRSAYSTHSTEDGVEDSDDDDRDETSALNRDRRLSIGSAYGRRRTTGNLRAPTDMTASTELTKSMRRHSLGFDDYAETAELFSDGIMLKKRIVSLYVQLCELKSYVQLNKTGFNKILKKFDKILDKQLRPKYIETVVNPSYPFLRDTMKQLEENIESMEKAYANIVTQGDEASAKKALRSHLREHVVWERNTVWRDLIGMERRAEAASLGKGFLGASNDGMKVRLQGDDVPVVPMREINTPFGRLTIPTWLFGSTMLTILGITAVFLVFLHIPILAKPEQQACLAMLIFVSLLWATEAIPLFVTSLLIPFLCVVLKVVRSEDAPYQRLNSKEATNYIFSAMWTPVIMLLLGGFTVAAALSKCKIDKRIATFILSKAGTRPRTVLIANMFVAAFASMLVSNVAAPVLCFSIIEPMLRNLPYDSNMSKAVIMGIALASNIGGMLSPIASPQNVVALGIMEPPPTWGQWLFIVIPVGIVSLFLIWTLLLITFRPGKGTTIVPIRSVREDFTGLQWFVSAVCIATIGLWCASHALESTFGHMGVIAILPIVVFFGTGILTKEDFNNFPWTIIILAAGGLSLGKAVESSGLLHTVAAKISAEVHTLDLYVVLLIFSALALVIATFISHTVAALILLPLVYDIGKAMEEPHPNLLVMATTLMCSAAMGLPTSGFPNMTAIMKEDATGERYLSVKHFISRGIPSSILSLCVVVTIGYGAMRVVGILDYPATWVIKRFISHPNDGCFAWVLAAMLSAFTARPIIELKQRDKSKIETILAYGDRVLAGLNTGALRVYRLNELPIEPREPSNGSASSASDSQPATGTERTESQPSPPRKPTDLLSEVERFSTRAIEQLAIIKEANTLVSLSNYHVSLHDLQTYQLIETIPRTKNATCFAVTSNIVKDPATGIPEIISRLAVAVKRRLLLWSWHESELHDNVTEVVLPEAIRTVTWASATKIVCGMNAGYVLVDVTTSETQEIAGVGGAAAGGQSSRFGAASMGYMGLGGFVPKPLTARLADGEMLLAKDVHSLFIDTDGKPLEKRQVPWLTAPESIGYSYPYILALQPPAKGSLEVRNPETLNLLQTIELAGAAQLHFPPPTVSLAHAGKGFHISSDRVVWKMDATDYDTQVQELIEKAQYDEAISVLGMLEDALLKNKVGTLREVKMLKAESLFKQRKFRQSLDLFNEDDVHAPPERVLRLYPKVIAGELSVEAQQEESADDDDSEEVEEEAGTNGDKGAKTDNATDAALLPKVPGAGGFAKYWMGGHRKTDSDAASIASSKLGGTDNDDAASIKPKTKGPQDAGPLEGKELTKAVRELNSFLAGTRARLQRVIDPETGKLRPRKATPGLAHSSSTDENLDALLTENRSETDEQLEQELRRTFTLVDTTLFRGYMFSQPSLAPSLFRIPNFCDPAVVNEKLLEHNRYNELVDFFYGKKLHRDALTLLKKFGDVAADGETTMLKVNGHEEAEIEIPEQLRGPRRTVGYLQSLPPEMTDLILEFADWVLKRDAELGMEVFLADSENAETLPREKVVNYLRGIDSDLEIQYLEHIISELGDGTPDFHDRLVELLISTLKDSKNRDSKWEERLHKLVDFLKESRTYGISRAFGMIPRDDPAFYEAQAVVLSNMGNHKQALEIYVFKMQDYARAEEYCNHVHALPSEQNDFTGGSPPIVADQDDPDATTTTSIYHTLLSLYLTPPPSHKPNLEPALSLLSRHGSRLPATSTLSLIPDTLPVADLASYFRGRIRAANSVVSETRIVEALRKTQLVNTQARLLLGDGHGEGGRNRRVVIAEERVCGVCHKRLGNSVVAVLPDNSVVHYGCLGRGRSSSRQRVAGSWGRTS</sequence>
<name>A0A553HT20_9PEZI</name>
<dbReference type="GO" id="GO:0000329">
    <property type="term" value="C:fungal-type vacuole membrane"/>
    <property type="evidence" value="ECO:0007669"/>
    <property type="project" value="TreeGrafter"/>
</dbReference>
<dbReference type="Pfam" id="PF00780">
    <property type="entry name" value="CNH"/>
    <property type="match status" value="1"/>
</dbReference>
<dbReference type="GO" id="GO:0006914">
    <property type="term" value="P:autophagy"/>
    <property type="evidence" value="ECO:0007669"/>
    <property type="project" value="TreeGrafter"/>
</dbReference>
<dbReference type="GO" id="GO:0006886">
    <property type="term" value="P:intracellular protein transport"/>
    <property type="evidence" value="ECO:0007669"/>
    <property type="project" value="UniProtKB-UniRule"/>
</dbReference>
<evidence type="ECO:0000256" key="2">
    <source>
        <dbReference type="ARBA" id="ARBA00004184"/>
    </source>
</evidence>
<comment type="subcellular location">
    <subcellularLocation>
        <location evidence="2">Endomembrane system</location>
        <topology evidence="2">Peripheral membrane protein</topology>
    </subcellularLocation>
    <subcellularLocation>
        <location evidence="1">Membrane</location>
        <topology evidence="1">Multi-pass membrane protein</topology>
    </subcellularLocation>
</comment>
<feature type="compositionally biased region" description="Low complexity" evidence="10">
    <location>
        <begin position="1020"/>
        <end position="1033"/>
    </location>
</feature>
<proteinExistence type="inferred from homology"/>
<dbReference type="Pfam" id="PF03105">
    <property type="entry name" value="SPX"/>
    <property type="match status" value="2"/>
</dbReference>
<feature type="compositionally biased region" description="Acidic residues" evidence="10">
    <location>
        <begin position="231"/>
        <end position="242"/>
    </location>
</feature>
<keyword evidence="4 11" id="KW-0812">Transmembrane</keyword>
<feature type="transmembrane region" description="Helical" evidence="11">
    <location>
        <begin position="469"/>
        <end position="491"/>
    </location>
</feature>
<feature type="coiled-coil region" evidence="9">
    <location>
        <begin position="360"/>
        <end position="387"/>
    </location>
</feature>
<dbReference type="PANTHER" id="PTHR12894">
    <property type="entry name" value="CNH DOMAIN CONTAINING"/>
    <property type="match status" value="1"/>
</dbReference>
<evidence type="ECO:0000256" key="9">
    <source>
        <dbReference type="SAM" id="Coils"/>
    </source>
</evidence>
<feature type="region of interest" description="Disordered" evidence="10">
    <location>
        <begin position="189"/>
        <end position="275"/>
    </location>
</feature>
<accession>A0A553HT20</accession>
<dbReference type="Pfam" id="PF10366">
    <property type="entry name" value="Vps39_1"/>
    <property type="match status" value="1"/>
</dbReference>